<keyword evidence="4 5" id="KW-0342">GTP-binding</keyword>
<comment type="pathway">
    <text evidence="5">Cofactor biosynthesis; coenzyme F420 biosynthesis.</text>
</comment>
<feature type="binding site" evidence="5">
    <location>
        <position position="170"/>
    </location>
    <ligand>
        <name>phosphoenolpyruvate</name>
        <dbReference type="ChEBI" id="CHEBI:58702"/>
    </ligand>
</feature>
<dbReference type="GO" id="GO:0043814">
    <property type="term" value="F:phospholactate guanylyltransferase activity"/>
    <property type="evidence" value="ECO:0007669"/>
    <property type="project" value="InterPro"/>
</dbReference>
<dbReference type="Gene3D" id="3.90.550.10">
    <property type="entry name" value="Spore Coat Polysaccharide Biosynthesis Protein SpsA, Chain A"/>
    <property type="match status" value="1"/>
</dbReference>
<dbReference type="RefSeq" id="WP_192754586.1">
    <property type="nucleotide sequence ID" value="NZ_BAABJL010000042.1"/>
</dbReference>
<dbReference type="Proteomes" id="UP000638648">
    <property type="component" value="Unassembled WGS sequence"/>
</dbReference>
<dbReference type="GO" id="GO:0005525">
    <property type="term" value="F:GTP binding"/>
    <property type="evidence" value="ECO:0007669"/>
    <property type="project" value="UniProtKB-KW"/>
</dbReference>
<evidence type="ECO:0000256" key="1">
    <source>
        <dbReference type="ARBA" id="ARBA00022679"/>
    </source>
</evidence>
<evidence type="ECO:0000256" key="5">
    <source>
        <dbReference type="HAMAP-Rule" id="MF_02114"/>
    </source>
</evidence>
<dbReference type="PANTHER" id="PTHR40392">
    <property type="entry name" value="2-PHOSPHO-L-LACTATE GUANYLYLTRANSFERASE"/>
    <property type="match status" value="1"/>
</dbReference>
<dbReference type="InterPro" id="IPR029044">
    <property type="entry name" value="Nucleotide-diphossugar_trans"/>
</dbReference>
<name>A0A927N434_9ACTN</name>
<keyword evidence="3 5" id="KW-0547">Nucleotide-binding</keyword>
<evidence type="ECO:0000256" key="4">
    <source>
        <dbReference type="ARBA" id="ARBA00023134"/>
    </source>
</evidence>
<feature type="binding site" evidence="5">
    <location>
        <position position="167"/>
    </location>
    <ligand>
        <name>phosphoenolpyruvate</name>
        <dbReference type="ChEBI" id="CHEBI:58702"/>
    </ligand>
</feature>
<gene>
    <name evidence="5" type="primary">fbiD</name>
    <name evidence="6" type="ORF">HEB94_008210</name>
</gene>
<dbReference type="AlphaFoldDB" id="A0A927N434"/>
<dbReference type="EC" id="2.7.7.105" evidence="5"/>
<feature type="binding site" evidence="5">
    <location>
        <position position="151"/>
    </location>
    <ligand>
        <name>phosphoenolpyruvate</name>
        <dbReference type="ChEBI" id="CHEBI:58702"/>
    </ligand>
</feature>
<organism evidence="6 7">
    <name type="scientific">Actinopolymorpha pittospori</name>
    <dbReference type="NCBI Taxonomy" id="648752"/>
    <lineage>
        <taxon>Bacteria</taxon>
        <taxon>Bacillati</taxon>
        <taxon>Actinomycetota</taxon>
        <taxon>Actinomycetes</taxon>
        <taxon>Propionibacteriales</taxon>
        <taxon>Actinopolymorphaceae</taxon>
        <taxon>Actinopolymorpha</taxon>
    </lineage>
</organism>
<keyword evidence="2 5" id="KW-0548">Nucleotidyltransferase</keyword>
<sequence length="228" mass="23019">MSTQERLAQPSGSVGWSLVVPVKPAAIGKSRLAPFAGQHRTGLARAMAIDTIGAALACPSVTEVLAITPDPESGAVLAELGALVVPDEPTGGLNAALGHGCALARARRPDCAVAAMLADLPALRPQELALALAAAQAHPTSFVGDAAGIGTTLYCANQGVAFAPRFGGPSRAAHLSSGAVELLLPTIPSVRKDVDTEEDLHQARDLGVGPRTDAALTALLRPVDPGAD</sequence>
<accession>A0A927N434</accession>
<dbReference type="InterPro" id="IPR002835">
    <property type="entry name" value="CofC"/>
</dbReference>
<proteinExistence type="inferred from homology"/>
<keyword evidence="1 5" id="KW-0808">Transferase</keyword>
<protein>
    <recommendedName>
        <fullName evidence="5">Phosphoenolpyruvate guanylyltransferase</fullName>
        <shortName evidence="5">PEP guanylyltransferase</shortName>
        <ecNumber evidence="5">2.7.7.105</ecNumber>
    </recommendedName>
</protein>
<dbReference type="PANTHER" id="PTHR40392:SF1">
    <property type="entry name" value="2-PHOSPHO-L-LACTATE GUANYLYLTRANSFERASE"/>
    <property type="match status" value="1"/>
</dbReference>
<dbReference type="SUPFAM" id="SSF53448">
    <property type="entry name" value="Nucleotide-diphospho-sugar transferases"/>
    <property type="match status" value="1"/>
</dbReference>
<keyword evidence="7" id="KW-1185">Reference proteome</keyword>
<comment type="caution">
    <text evidence="6">The sequence shown here is derived from an EMBL/GenBank/DDBJ whole genome shotgun (WGS) entry which is preliminary data.</text>
</comment>
<dbReference type="GO" id="GO:0052645">
    <property type="term" value="P:F420-0 metabolic process"/>
    <property type="evidence" value="ECO:0007669"/>
    <property type="project" value="UniProtKB-UniRule"/>
</dbReference>
<dbReference type="EMBL" id="JADBEM010000001">
    <property type="protein sequence ID" value="MBE1611362.1"/>
    <property type="molecule type" value="Genomic_DNA"/>
</dbReference>
<comment type="similarity">
    <text evidence="5">Belongs to the CofC family.</text>
</comment>
<reference evidence="6" key="1">
    <citation type="submission" date="2020-10" db="EMBL/GenBank/DDBJ databases">
        <title>Sequencing the genomes of 1000 actinobacteria strains.</title>
        <authorList>
            <person name="Klenk H.-P."/>
        </authorList>
    </citation>
    <scope>NUCLEOTIDE SEQUENCE</scope>
    <source>
        <strain evidence="6">DSM 45354</strain>
    </source>
</reference>
<evidence type="ECO:0000313" key="6">
    <source>
        <dbReference type="EMBL" id="MBE1611362.1"/>
    </source>
</evidence>
<dbReference type="HAMAP" id="MF_02114">
    <property type="entry name" value="CofC"/>
    <property type="match status" value="1"/>
</dbReference>
<evidence type="ECO:0000256" key="3">
    <source>
        <dbReference type="ARBA" id="ARBA00022741"/>
    </source>
</evidence>
<evidence type="ECO:0000313" key="7">
    <source>
        <dbReference type="Proteomes" id="UP000638648"/>
    </source>
</evidence>
<comment type="catalytic activity">
    <reaction evidence="5">
        <text>phosphoenolpyruvate + GTP + H(+) = enolpyruvoyl-2-diphospho-5'-guanosine + diphosphate</text>
        <dbReference type="Rhea" id="RHEA:30519"/>
        <dbReference type="ChEBI" id="CHEBI:15378"/>
        <dbReference type="ChEBI" id="CHEBI:33019"/>
        <dbReference type="ChEBI" id="CHEBI:37565"/>
        <dbReference type="ChEBI" id="CHEBI:58702"/>
        <dbReference type="ChEBI" id="CHEBI:143701"/>
        <dbReference type="EC" id="2.7.7.105"/>
    </reaction>
</comment>
<comment type="function">
    <text evidence="5">Guanylyltransferase that catalyzes the activation of phosphoenolpyruvate (PEP) as enolpyruvoyl-2-diphospho-5'-guanosine, via the condensation of PEP with GTP. It is involved in the biosynthesis of coenzyme F420, a hydride carrier cofactor.</text>
</comment>
<evidence type="ECO:0000256" key="2">
    <source>
        <dbReference type="ARBA" id="ARBA00022695"/>
    </source>
</evidence>
<dbReference type="Pfam" id="PF01983">
    <property type="entry name" value="CofC"/>
    <property type="match status" value="1"/>
</dbReference>
<dbReference type="NCBIfam" id="TIGR03552">
    <property type="entry name" value="F420_cofC"/>
    <property type="match status" value="1"/>
</dbReference>